<evidence type="ECO:0000313" key="3">
    <source>
        <dbReference type="Proteomes" id="UP000757232"/>
    </source>
</evidence>
<feature type="compositionally biased region" description="Acidic residues" evidence="1">
    <location>
        <begin position="60"/>
        <end position="72"/>
    </location>
</feature>
<sequence>MLKRQRPSTPPPTSLAIIPSPSEFAETDPDSSFPHVTKRRRIVAPVLDGRERGPQSAGDDWIEEEEEGDLDTSDSSTNAAGNLPHWTEQTGQYKHTNVLLHQIHLEHQRRCQSTLPPASNRHFHSDNSAPSFPGQLGKFPHIGNPVRFPEELRSPTPTDSSGNANVDEELNQVRARYEEHNRYNFKFSACCHH</sequence>
<gene>
    <name evidence="2" type="ORF">A7U60_g4298</name>
</gene>
<name>A0A9Q5HZ89_SANBA</name>
<organism evidence="2 3">
    <name type="scientific">Sanghuangporus baumii</name>
    <name type="common">Phellinus baumii</name>
    <dbReference type="NCBI Taxonomy" id="108892"/>
    <lineage>
        <taxon>Eukaryota</taxon>
        <taxon>Fungi</taxon>
        <taxon>Dikarya</taxon>
        <taxon>Basidiomycota</taxon>
        <taxon>Agaricomycotina</taxon>
        <taxon>Agaricomycetes</taxon>
        <taxon>Hymenochaetales</taxon>
        <taxon>Hymenochaetaceae</taxon>
        <taxon>Sanghuangporus</taxon>
    </lineage>
</organism>
<dbReference type="EMBL" id="LNZH02000176">
    <property type="protein sequence ID" value="OCB88595.1"/>
    <property type="molecule type" value="Genomic_DNA"/>
</dbReference>
<dbReference type="Proteomes" id="UP000757232">
    <property type="component" value="Unassembled WGS sequence"/>
</dbReference>
<evidence type="ECO:0000256" key="1">
    <source>
        <dbReference type="SAM" id="MobiDB-lite"/>
    </source>
</evidence>
<feature type="region of interest" description="Disordered" evidence="1">
    <location>
        <begin position="1"/>
        <end position="85"/>
    </location>
</feature>
<keyword evidence="3" id="KW-1185">Reference proteome</keyword>
<dbReference type="OrthoDB" id="3262473at2759"/>
<protein>
    <submittedName>
        <fullName evidence="2">Uncharacterized protein</fullName>
    </submittedName>
</protein>
<reference evidence="2" key="1">
    <citation type="submission" date="2016-06" db="EMBL/GenBank/DDBJ databases">
        <title>Draft Genome sequence of the fungus Inonotus baumii.</title>
        <authorList>
            <person name="Zhu H."/>
            <person name="Lin W."/>
        </authorList>
    </citation>
    <scope>NUCLEOTIDE SEQUENCE</scope>
    <source>
        <strain evidence="2">821</strain>
    </source>
</reference>
<comment type="caution">
    <text evidence="2">The sequence shown here is derived from an EMBL/GenBank/DDBJ whole genome shotgun (WGS) entry which is preliminary data.</text>
</comment>
<evidence type="ECO:0000313" key="2">
    <source>
        <dbReference type="EMBL" id="OCB88595.1"/>
    </source>
</evidence>
<accession>A0A9Q5HZ89</accession>
<proteinExistence type="predicted"/>
<dbReference type="AlphaFoldDB" id="A0A9Q5HZ89"/>